<feature type="compositionally biased region" description="Basic residues" evidence="2">
    <location>
        <begin position="316"/>
        <end position="341"/>
    </location>
</feature>
<proteinExistence type="predicted"/>
<sequence>MLKIVVNNKEHVKKFERIIWKGGINGTSRTLEVKYLDDNQIANLGDKVEFYVDDDKLFIGKVFSVEVVGDSKIRTFRCFDNSIYLNKNYFVKNFNKKKPSQILKEICGELKLEVGNIPEDKVDCTYPAVNKSGYQIILNAYTIQHRKDKKIYSVVSNDGKIEVVEQGSLADVMLNSGQDIKSSKYGEDIEQMVNQIVIYKTEKEKQQIVDKVENKEDKEKYGLFQKVMQYDKDRDNISNAKEMLKSVEKTGNITCLGNVLIQSGYSIGIHEPHTNLVGSFLVKNDTHTWENDMYYCDIELTFENVMDKSEFEEKPKSKKSKSKKSKKKKKGEKNKKKAGAK</sequence>
<keyword evidence="1" id="KW-0175">Coiled coil</keyword>
<dbReference type="SUPFAM" id="SSF69279">
    <property type="entry name" value="Phage tail proteins"/>
    <property type="match status" value="1"/>
</dbReference>
<accession>A0A510KG70</accession>
<evidence type="ECO:0000313" key="4">
    <source>
        <dbReference type="EMBL" id="BBM50679.1"/>
    </source>
</evidence>
<feature type="domain" description="YqbQ/XkdQ" evidence="3">
    <location>
        <begin position="19"/>
        <end position="300"/>
    </location>
</feature>
<evidence type="ECO:0000256" key="2">
    <source>
        <dbReference type="SAM" id="MobiDB-lite"/>
    </source>
</evidence>
<dbReference type="Pfam" id="PF24032">
    <property type="entry name" value="YQBQ"/>
    <property type="match status" value="1"/>
</dbReference>
<reference evidence="4 5" key="1">
    <citation type="submission" date="2019-07" db="EMBL/GenBank/DDBJ databases">
        <title>Complete Genome Sequence of Leptotrichia wadei Strain JMUB3934.</title>
        <authorList>
            <person name="Watanabe S."/>
            <person name="Cui L."/>
        </authorList>
    </citation>
    <scope>NUCLEOTIDE SEQUENCE [LARGE SCALE GENOMIC DNA]</scope>
    <source>
        <strain evidence="4 5">JMUB3934</strain>
    </source>
</reference>
<evidence type="ECO:0000259" key="3">
    <source>
        <dbReference type="Pfam" id="PF24032"/>
    </source>
</evidence>
<feature type="coiled-coil region" evidence="1">
    <location>
        <begin position="198"/>
        <end position="250"/>
    </location>
</feature>
<dbReference type="InterPro" id="IPR056937">
    <property type="entry name" value="YqbQ/XkdQ"/>
</dbReference>
<name>A0A510KG70_9FUSO</name>
<dbReference type="AlphaFoldDB" id="A0A510KG70"/>
<dbReference type="Proteomes" id="UP000321501">
    <property type="component" value="Chromosome"/>
</dbReference>
<dbReference type="EMBL" id="AP019835">
    <property type="protein sequence ID" value="BBM50679.1"/>
    <property type="molecule type" value="Genomic_DNA"/>
</dbReference>
<dbReference type="RefSeq" id="WP_332094839.1">
    <property type="nucleotide sequence ID" value="NZ_AP019835.1"/>
</dbReference>
<evidence type="ECO:0000313" key="5">
    <source>
        <dbReference type="Proteomes" id="UP000321501"/>
    </source>
</evidence>
<organism evidence="4 5">
    <name type="scientific">Leptotrichia wadei</name>
    <dbReference type="NCBI Taxonomy" id="157687"/>
    <lineage>
        <taxon>Bacteria</taxon>
        <taxon>Fusobacteriati</taxon>
        <taxon>Fusobacteriota</taxon>
        <taxon>Fusobacteriia</taxon>
        <taxon>Fusobacteriales</taxon>
        <taxon>Leptotrichiaceae</taxon>
        <taxon>Leptotrichia</taxon>
    </lineage>
</organism>
<evidence type="ECO:0000256" key="1">
    <source>
        <dbReference type="SAM" id="Coils"/>
    </source>
</evidence>
<feature type="region of interest" description="Disordered" evidence="2">
    <location>
        <begin position="309"/>
        <end position="341"/>
    </location>
</feature>
<gene>
    <name evidence="4" type="ORF">JMUB3934_1991</name>
</gene>
<protein>
    <recommendedName>
        <fullName evidence="3">YqbQ/XkdQ domain-containing protein</fullName>
    </recommendedName>
</protein>